<evidence type="ECO:0000256" key="6">
    <source>
        <dbReference type="ARBA" id="ARBA00023170"/>
    </source>
</evidence>
<accession>A0A9P0F292</accession>
<evidence type="ECO:0000313" key="9">
    <source>
        <dbReference type="EMBL" id="CAH0388890.1"/>
    </source>
</evidence>
<feature type="transmembrane region" description="Helical" evidence="8">
    <location>
        <begin position="537"/>
        <end position="558"/>
    </location>
</feature>
<evidence type="ECO:0000256" key="8">
    <source>
        <dbReference type="SAM" id="Phobius"/>
    </source>
</evidence>
<reference evidence="9" key="1">
    <citation type="submission" date="2021-12" db="EMBL/GenBank/DDBJ databases">
        <authorList>
            <person name="King R."/>
        </authorList>
    </citation>
    <scope>NUCLEOTIDE SEQUENCE</scope>
</reference>
<name>A0A9P0F292_BEMTA</name>
<keyword evidence="4 8" id="KW-1133">Transmembrane helix</keyword>
<dbReference type="PANTHER" id="PTHR42643">
    <property type="entry name" value="IONOTROPIC RECEPTOR 20A-RELATED"/>
    <property type="match status" value="1"/>
</dbReference>
<comment type="subcellular location">
    <subcellularLocation>
        <location evidence="1">Cell membrane</location>
        <topology evidence="1">Multi-pass membrane protein</topology>
    </subcellularLocation>
</comment>
<keyword evidence="7" id="KW-0325">Glycoprotein</keyword>
<keyword evidence="6" id="KW-0675">Receptor</keyword>
<dbReference type="Gene3D" id="1.10.287.70">
    <property type="match status" value="1"/>
</dbReference>
<keyword evidence="10" id="KW-1185">Reference proteome</keyword>
<evidence type="ECO:0000256" key="3">
    <source>
        <dbReference type="ARBA" id="ARBA00022692"/>
    </source>
</evidence>
<keyword evidence="2" id="KW-1003">Cell membrane</keyword>
<evidence type="ECO:0000256" key="1">
    <source>
        <dbReference type="ARBA" id="ARBA00004651"/>
    </source>
</evidence>
<dbReference type="PANTHER" id="PTHR42643:SF38">
    <property type="entry name" value="IONOTROPIC RECEPTOR 100A"/>
    <property type="match status" value="1"/>
</dbReference>
<gene>
    <name evidence="9" type="ORF">BEMITA_LOCUS7775</name>
</gene>
<keyword evidence="5 8" id="KW-0472">Membrane</keyword>
<organism evidence="9 10">
    <name type="scientific">Bemisia tabaci</name>
    <name type="common">Sweetpotato whitefly</name>
    <name type="synonym">Aleurodes tabaci</name>
    <dbReference type="NCBI Taxonomy" id="7038"/>
    <lineage>
        <taxon>Eukaryota</taxon>
        <taxon>Metazoa</taxon>
        <taxon>Ecdysozoa</taxon>
        <taxon>Arthropoda</taxon>
        <taxon>Hexapoda</taxon>
        <taxon>Insecta</taxon>
        <taxon>Pterygota</taxon>
        <taxon>Neoptera</taxon>
        <taxon>Paraneoptera</taxon>
        <taxon>Hemiptera</taxon>
        <taxon>Sternorrhyncha</taxon>
        <taxon>Aleyrodoidea</taxon>
        <taxon>Aleyrodidae</taxon>
        <taxon>Aleyrodinae</taxon>
        <taxon>Bemisia</taxon>
    </lineage>
</organism>
<feature type="transmembrane region" description="Helical" evidence="8">
    <location>
        <begin position="245"/>
        <end position="268"/>
    </location>
</feature>
<feature type="transmembrane region" description="Helical" evidence="8">
    <location>
        <begin position="306"/>
        <end position="332"/>
    </location>
</feature>
<evidence type="ECO:0008006" key="11">
    <source>
        <dbReference type="Google" id="ProtNLM"/>
    </source>
</evidence>
<dbReference type="AlphaFoldDB" id="A0A9P0F292"/>
<evidence type="ECO:0000313" key="10">
    <source>
        <dbReference type="Proteomes" id="UP001152759"/>
    </source>
</evidence>
<evidence type="ECO:0000256" key="5">
    <source>
        <dbReference type="ARBA" id="ARBA00023136"/>
    </source>
</evidence>
<evidence type="ECO:0000256" key="7">
    <source>
        <dbReference type="ARBA" id="ARBA00023180"/>
    </source>
</evidence>
<protein>
    <recommendedName>
        <fullName evidence="11">Ionotropic receptor</fullName>
    </recommendedName>
</protein>
<keyword evidence="3 8" id="KW-0812">Transmembrane</keyword>
<dbReference type="GO" id="GO:0005886">
    <property type="term" value="C:plasma membrane"/>
    <property type="evidence" value="ECO:0007669"/>
    <property type="project" value="UniProtKB-SubCell"/>
</dbReference>
<dbReference type="EMBL" id="OU963865">
    <property type="protein sequence ID" value="CAH0388890.1"/>
    <property type="molecule type" value="Genomic_DNA"/>
</dbReference>
<evidence type="ECO:0000256" key="4">
    <source>
        <dbReference type="ARBA" id="ARBA00022989"/>
    </source>
</evidence>
<evidence type="ECO:0000256" key="2">
    <source>
        <dbReference type="ARBA" id="ARBA00022475"/>
    </source>
</evidence>
<dbReference type="Proteomes" id="UP001152759">
    <property type="component" value="Chromosome 4"/>
</dbReference>
<sequence length="564" mass="65456">MDPTRPCDTNLTTPNSLLQESSILPEKFFDRVRGLHINNVWNYRNHFIFYVMSTLRAPLEGEDPIRFFFKFMWRTFKGQRALICLSNVCYRYDPFFEEVRTFEGVIEEEFFDFSWYSMNGKKLTFSVLDMPWYAFGMVQDECALSTYSRIILAASHLVARRNGSLEPTDFQNRGPVLYYLTHPESLEYALKYGVDICVIDSGLRNLASLKDFDITPTVESCQLAIRLPRYGYGPQYVTPIYCFSLTLWIFVIVTIFIFTLIHYMLIYLHKELSYSSTTDGVPWDSNSSPTTMTMCRYILGISQPRLIMIEFMTGKIVFLVVSLSMMILITLFQSRMFSLLSSQVRVKDFDTLKEIEESDLAVQSIDIAIDKQFLGDGPEFEWIKQKLVDSYVFICSSFNCTLDPINSKDLGEILVHSNETSRTRREFETILKSDAFLYRMSTKYSGLKELICSDASTGSKYESHLAHERLMSYPLMYFMIPNTFYLDALNDMLFRFFEGDIGPFNFLGPLDSIDLKNFEQKDIEGAPRPFTMIDLKLAFVFLTAGWILSSFCLVIELLRQFSEC</sequence>
<proteinExistence type="predicted"/>
<dbReference type="InterPro" id="IPR052192">
    <property type="entry name" value="Insect_Ionotropic_Sensory_Rcpt"/>
</dbReference>